<dbReference type="NCBIfam" id="TIGR00035">
    <property type="entry name" value="asp_race"/>
    <property type="match status" value="1"/>
</dbReference>
<dbReference type="PANTHER" id="PTHR21198:SF7">
    <property type="entry name" value="ASPARTATE-GLUTAMATE RACEMASE FAMILY"/>
    <property type="match status" value="1"/>
</dbReference>
<evidence type="ECO:0000313" key="3">
    <source>
        <dbReference type="EMBL" id="PMN89804.1"/>
    </source>
</evidence>
<comment type="caution">
    <text evidence="3">The sequence shown here is derived from an EMBL/GenBank/DDBJ whole genome shotgun (WGS) entry which is preliminary data.</text>
</comment>
<dbReference type="SUPFAM" id="SSF53681">
    <property type="entry name" value="Aspartate/glutamate racemase"/>
    <property type="match status" value="2"/>
</dbReference>
<dbReference type="PANTHER" id="PTHR21198">
    <property type="entry name" value="GLUTAMATE RACEMASE"/>
    <property type="match status" value="1"/>
</dbReference>
<dbReference type="InterPro" id="IPR001920">
    <property type="entry name" value="Asp/Glu_race"/>
</dbReference>
<dbReference type="InterPro" id="IPR015942">
    <property type="entry name" value="Asp/Glu/hydantoin_racemase"/>
</dbReference>
<sequence length="237" mass="25353">METVKETEQTVGILGGMGPDATVDLMQRIINATPATDDADHIRLLVDNDPKVPSRIKALIEKTGESPGPYMAQMARGLEASGADFLIIPCNTAHKYFDDVVNAVDVPVVNLLDIAAAHVKQTLPYATRVGLLASTAVKITDLYVPACHEQGLDVLFPETVWQDGVMSLIRAVKANAGTSSMCRVLNIAAESLREQGADCILIACTELSVVSNHLETPLPVFDAAQILAEHVVEKVKG</sequence>
<evidence type="ECO:0000256" key="2">
    <source>
        <dbReference type="ARBA" id="ARBA00023235"/>
    </source>
</evidence>
<dbReference type="GO" id="GO:0047661">
    <property type="term" value="F:amino-acid racemase activity"/>
    <property type="evidence" value="ECO:0007669"/>
    <property type="project" value="InterPro"/>
</dbReference>
<dbReference type="PROSITE" id="PS00923">
    <property type="entry name" value="ASP_GLU_RACEMASE_1"/>
    <property type="match status" value="1"/>
</dbReference>
<organism evidence="3 4">
    <name type="scientific">Enterovibrio norvegicus</name>
    <dbReference type="NCBI Taxonomy" id="188144"/>
    <lineage>
        <taxon>Bacteria</taxon>
        <taxon>Pseudomonadati</taxon>
        <taxon>Pseudomonadota</taxon>
        <taxon>Gammaproteobacteria</taxon>
        <taxon>Vibrionales</taxon>
        <taxon>Vibrionaceae</taxon>
        <taxon>Enterovibrio</taxon>
    </lineage>
</organism>
<accession>A0A2N7L755</accession>
<dbReference type="InterPro" id="IPR018187">
    <property type="entry name" value="Asp/Glu_racemase_AS_1"/>
</dbReference>
<dbReference type="Proteomes" id="UP000235387">
    <property type="component" value="Unassembled WGS sequence"/>
</dbReference>
<dbReference type="Pfam" id="PF01177">
    <property type="entry name" value="Asp_Glu_race"/>
    <property type="match status" value="1"/>
</dbReference>
<dbReference type="AlphaFoldDB" id="A0A2N7L755"/>
<gene>
    <name evidence="3" type="ORF">BCT23_22080</name>
</gene>
<evidence type="ECO:0000256" key="1">
    <source>
        <dbReference type="ARBA" id="ARBA00007847"/>
    </source>
</evidence>
<dbReference type="EMBL" id="MDAL01000037">
    <property type="protein sequence ID" value="PMN89804.1"/>
    <property type="molecule type" value="Genomic_DNA"/>
</dbReference>
<reference evidence="4" key="1">
    <citation type="submission" date="2016-07" db="EMBL/GenBank/DDBJ databases">
        <title>Nontailed viruses are major unrecognized killers of bacteria in the ocean.</title>
        <authorList>
            <person name="Kauffman K."/>
            <person name="Hussain F."/>
            <person name="Yang J."/>
            <person name="Arevalo P."/>
            <person name="Brown J."/>
            <person name="Cutler M."/>
            <person name="Kelly L."/>
            <person name="Polz M.F."/>
        </authorList>
    </citation>
    <scope>NUCLEOTIDE SEQUENCE [LARGE SCALE GENOMIC DNA]</scope>
    <source>
        <strain evidence="4">10N.261.45.A10</strain>
    </source>
</reference>
<protein>
    <submittedName>
        <fullName evidence="3">Aspartate racemase</fullName>
    </submittedName>
</protein>
<evidence type="ECO:0000313" key="4">
    <source>
        <dbReference type="Proteomes" id="UP000235387"/>
    </source>
</evidence>
<proteinExistence type="inferred from homology"/>
<name>A0A2N7L755_9GAMM</name>
<dbReference type="RefSeq" id="WP_102319298.1">
    <property type="nucleotide sequence ID" value="NZ_MCYQ01000044.1"/>
</dbReference>
<keyword evidence="2" id="KW-0413">Isomerase</keyword>
<comment type="similarity">
    <text evidence="1">Belongs to the aspartate/glutamate racemases family.</text>
</comment>
<dbReference type="Gene3D" id="3.40.50.1860">
    <property type="match status" value="2"/>
</dbReference>
<dbReference type="InterPro" id="IPR004380">
    <property type="entry name" value="Asp_race"/>
</dbReference>